<dbReference type="EMBL" id="CP000360">
    <property type="protein sequence ID" value="ABF40499.1"/>
    <property type="molecule type" value="Genomic_DNA"/>
</dbReference>
<name>Q1IRK1_KORVE</name>
<evidence type="ECO:0000313" key="1">
    <source>
        <dbReference type="EMBL" id="ABF40499.1"/>
    </source>
</evidence>
<evidence type="ECO:0000313" key="2">
    <source>
        <dbReference type="Proteomes" id="UP000002432"/>
    </source>
</evidence>
<dbReference type="KEGG" id="aba:Acid345_1497"/>
<organism evidence="1 2">
    <name type="scientific">Koribacter versatilis (strain Ellin345)</name>
    <dbReference type="NCBI Taxonomy" id="204669"/>
    <lineage>
        <taxon>Bacteria</taxon>
        <taxon>Pseudomonadati</taxon>
        <taxon>Acidobacteriota</taxon>
        <taxon>Terriglobia</taxon>
        <taxon>Terriglobales</taxon>
        <taxon>Candidatus Korobacteraceae</taxon>
        <taxon>Candidatus Korobacter</taxon>
    </lineage>
</organism>
<keyword evidence="2" id="KW-1185">Reference proteome</keyword>
<dbReference type="HOGENOM" id="CLU_358175_0_0_0"/>
<dbReference type="RefSeq" id="WP_011522301.1">
    <property type="nucleotide sequence ID" value="NC_008009.1"/>
</dbReference>
<dbReference type="EnsemblBacteria" id="ABF40499">
    <property type="protein sequence ID" value="ABF40499"/>
    <property type="gene ID" value="Acid345_1497"/>
</dbReference>
<gene>
    <name evidence="1" type="ordered locus">Acid345_1497</name>
</gene>
<accession>Q1IRK1</accession>
<proteinExistence type="predicted"/>
<dbReference type="AlphaFoldDB" id="Q1IRK1"/>
<dbReference type="Proteomes" id="UP000002432">
    <property type="component" value="Chromosome"/>
</dbReference>
<reference evidence="1 2" key="1">
    <citation type="journal article" date="2009" name="Appl. Environ. Microbiol.">
        <title>Three genomes from the phylum Acidobacteria provide insight into the lifestyles of these microorganisms in soils.</title>
        <authorList>
            <person name="Ward N.L."/>
            <person name="Challacombe J.F."/>
            <person name="Janssen P.H."/>
            <person name="Henrissat B."/>
            <person name="Coutinho P.M."/>
            <person name="Wu M."/>
            <person name="Xie G."/>
            <person name="Haft D.H."/>
            <person name="Sait M."/>
            <person name="Badger J."/>
            <person name="Barabote R.D."/>
            <person name="Bradley B."/>
            <person name="Brettin T.S."/>
            <person name="Brinkac L.M."/>
            <person name="Bruce D."/>
            <person name="Creasy T."/>
            <person name="Daugherty S.C."/>
            <person name="Davidsen T.M."/>
            <person name="DeBoy R.T."/>
            <person name="Detter J.C."/>
            <person name="Dodson R.J."/>
            <person name="Durkin A.S."/>
            <person name="Ganapathy A."/>
            <person name="Gwinn-Giglio M."/>
            <person name="Han C.S."/>
            <person name="Khouri H."/>
            <person name="Kiss H."/>
            <person name="Kothari S.P."/>
            <person name="Madupu R."/>
            <person name="Nelson K.E."/>
            <person name="Nelson W.C."/>
            <person name="Paulsen I."/>
            <person name="Penn K."/>
            <person name="Ren Q."/>
            <person name="Rosovitz M.J."/>
            <person name="Selengut J.D."/>
            <person name="Shrivastava S."/>
            <person name="Sullivan S.A."/>
            <person name="Tapia R."/>
            <person name="Thompson L.S."/>
            <person name="Watkins K.L."/>
            <person name="Yang Q."/>
            <person name="Yu C."/>
            <person name="Zafar N."/>
            <person name="Zhou L."/>
            <person name="Kuske C.R."/>
        </authorList>
    </citation>
    <scope>NUCLEOTIDE SEQUENCE [LARGE SCALE GENOMIC DNA]</scope>
    <source>
        <strain evidence="1 2">Ellin345</strain>
    </source>
</reference>
<sequence length="782" mass="78546">MKKWLSICAVVAAMALEFGCGLNGPSGPVDNGGGGGGGGTTGTTINGVATKGPLNGATVTVYEVTDSSGANGSSIGTATTDASGKFSVTTSKVPSGPIRVSVSGGSFLSDVDGKTSITNSATLTALITDSTKIPNPVNVTVATSMLDTMAQGFAGGKTPGGQLAKRGGNVTKLAGTSCSGGVTAGMGCATTSLGGFYGGIPSTGGTGFGGTPTVTSATDIDAFKIGLLSGAVEVCANKAYPTNPGAFFTAIFADATDLIFDGKNAGADIFLDPPTNSLKLSSTALTTDFLLCLNEYVSTSTVLSVTGGDLDSAVNSISGGVSQSPLTPKALGLSAGSSGAIATLAFQGKQYLFVAARSAGVVVIDITDPTNASPAIKVWPGVNGVLGNDVGGVIPIIGRADHGQVVAFSYGSQQMALLNADLMVNGDPTKSADESAIIDAHFAPTFVSTSPADVSGGSGFVLGGTPDPGRHGVWMSTVDGYKLLDISLTAPDFDAGNSYDAFPQPGGAKYPDPTQVAENMGADISHNQLFVGNYYGVQVVDLAGKASYLLDDTNWAMLAAVRSSYTIDGDSVDNALQVGVLTFEDTSDVAFLNLAGITTTPGASGAPGTFSPAAGGLVVLDTSMGGTIPYHTYSGSAVDSTTHYGLLMAGFSTDMGVFQIQDPASVASGGTWAGASNYSMFNLATGGIGYSEAYDPHAVGAIFNIGNSKAYGYLLDGSNLRVLQVDLTGFLAATQDATGHQPATDPTSAGGTITHFDWTIPTITGTRKSQPVKREQHIPPAH</sequence>
<protein>
    <submittedName>
        <fullName evidence="1">Uncharacterized protein</fullName>
    </submittedName>
</protein>